<keyword evidence="2" id="KW-0963">Cytoplasm</keyword>
<dbReference type="EMBL" id="CAJNOT010003435">
    <property type="protein sequence ID" value="CAF1383471.1"/>
    <property type="molecule type" value="Genomic_DNA"/>
</dbReference>
<evidence type="ECO:0000313" key="13">
    <source>
        <dbReference type="EMBL" id="CAF1383471.1"/>
    </source>
</evidence>
<dbReference type="Proteomes" id="UP000663823">
    <property type="component" value="Unassembled WGS sequence"/>
</dbReference>
<keyword evidence="6 8" id="KW-0810">Translation regulation</keyword>
<dbReference type="Proteomes" id="UP000663870">
    <property type="component" value="Unassembled WGS sequence"/>
</dbReference>
<comment type="subcellular location">
    <subcellularLocation>
        <location evidence="1">Cytoplasm</location>
    </subcellularLocation>
</comment>
<dbReference type="Proteomes" id="UP000663836">
    <property type="component" value="Unassembled WGS sequence"/>
</dbReference>
<dbReference type="AlphaFoldDB" id="A0A819WKL6"/>
<evidence type="ECO:0000256" key="5">
    <source>
        <dbReference type="ARBA" id="ARBA00022833"/>
    </source>
</evidence>
<keyword evidence="19" id="KW-1185">Reference proteome</keyword>
<dbReference type="PANTHER" id="PTHR12887">
    <property type="entry name" value="NANOS PROTEIN"/>
    <property type="match status" value="1"/>
</dbReference>
<evidence type="ECO:0000313" key="12">
    <source>
        <dbReference type="EMBL" id="CAF1313384.1"/>
    </source>
</evidence>
<comment type="caution">
    <text evidence="17">The sequence shown here is derived from an EMBL/GenBank/DDBJ whole genome shotgun (WGS) entry which is preliminary data.</text>
</comment>
<dbReference type="InterPro" id="IPR008705">
    <property type="entry name" value="Nanos/Xcar2"/>
</dbReference>
<dbReference type="Pfam" id="PF05741">
    <property type="entry name" value="zf-nanos"/>
    <property type="match status" value="1"/>
</dbReference>
<evidence type="ECO:0000256" key="4">
    <source>
        <dbReference type="ARBA" id="ARBA00022771"/>
    </source>
</evidence>
<evidence type="ECO:0000256" key="6">
    <source>
        <dbReference type="ARBA" id="ARBA00022845"/>
    </source>
</evidence>
<evidence type="ECO:0000313" key="16">
    <source>
        <dbReference type="EMBL" id="CAF3950672.1"/>
    </source>
</evidence>
<evidence type="ECO:0000259" key="9">
    <source>
        <dbReference type="PROSITE" id="PS51522"/>
    </source>
</evidence>
<evidence type="ECO:0000313" key="15">
    <source>
        <dbReference type="EMBL" id="CAF3723302.1"/>
    </source>
</evidence>
<keyword evidence="4 8" id="KW-0863">Zinc-finger</keyword>
<keyword evidence="7 8" id="KW-0694">RNA-binding</keyword>
<accession>A0A819WKL6</accession>
<dbReference type="EMBL" id="CAJOBD010003476">
    <property type="protein sequence ID" value="CAF3950672.1"/>
    <property type="molecule type" value="Genomic_DNA"/>
</dbReference>
<dbReference type="InterPro" id="IPR024161">
    <property type="entry name" value="Znf_nanos-typ"/>
</dbReference>
<reference evidence="17" key="1">
    <citation type="submission" date="2021-02" db="EMBL/GenBank/DDBJ databases">
        <authorList>
            <person name="Nowell W R."/>
        </authorList>
    </citation>
    <scope>NUCLEOTIDE SEQUENCE</scope>
</reference>
<dbReference type="Proteomes" id="UP000663874">
    <property type="component" value="Unassembled WGS sequence"/>
</dbReference>
<dbReference type="OrthoDB" id="10025794at2759"/>
<protein>
    <recommendedName>
        <fullName evidence="9">Nanos-type domain-containing protein</fullName>
    </recommendedName>
</protein>
<gene>
    <name evidence="15" type="ORF">FNK824_LOCUS10610</name>
    <name evidence="16" type="ORF">JBS370_LOCUS23515</name>
    <name evidence="14" type="ORF">JXQ802_LOCUS45683</name>
    <name evidence="17" type="ORF">OTI717_LOCUS35034</name>
    <name evidence="11" type="ORF">PYM288_LOCUS30052</name>
    <name evidence="10" type="ORF">RFH988_LOCUS28378</name>
    <name evidence="12" type="ORF">SEV965_LOCUS26915</name>
    <name evidence="13" type="ORF">ZHD862_LOCUS32240</name>
</gene>
<dbReference type="EMBL" id="CAJNOL010003854">
    <property type="protein sequence ID" value="CAF1575952.1"/>
    <property type="molecule type" value="Genomic_DNA"/>
</dbReference>
<dbReference type="EMBL" id="CAJNOO010002513">
    <property type="protein sequence ID" value="CAF1274724.1"/>
    <property type="molecule type" value="Genomic_DNA"/>
</dbReference>
<evidence type="ECO:0000313" key="14">
    <source>
        <dbReference type="EMBL" id="CAF1575952.1"/>
    </source>
</evidence>
<dbReference type="EMBL" id="CAJNOU010002349">
    <property type="protein sequence ID" value="CAF1313384.1"/>
    <property type="molecule type" value="Genomic_DNA"/>
</dbReference>
<evidence type="ECO:0000256" key="1">
    <source>
        <dbReference type="ARBA" id="ARBA00004496"/>
    </source>
</evidence>
<dbReference type="GO" id="GO:0003723">
    <property type="term" value="F:RNA binding"/>
    <property type="evidence" value="ECO:0007669"/>
    <property type="project" value="UniProtKB-UniRule"/>
</dbReference>
<evidence type="ECO:0000313" key="18">
    <source>
        <dbReference type="Proteomes" id="UP000663823"/>
    </source>
</evidence>
<dbReference type="GO" id="GO:0006417">
    <property type="term" value="P:regulation of translation"/>
    <property type="evidence" value="ECO:0007669"/>
    <property type="project" value="UniProtKB-UniRule"/>
</dbReference>
<evidence type="ECO:0000256" key="7">
    <source>
        <dbReference type="ARBA" id="ARBA00022884"/>
    </source>
</evidence>
<dbReference type="Proteomes" id="UP000663854">
    <property type="component" value="Unassembled WGS sequence"/>
</dbReference>
<sequence length="215" mass="25202">MYHYSGTSNKTLMKPVSSFIMENTNIYSRETAFDPLNYEFDAETMIEPFTYFHDGPGEPYRKPTVFSSISSSSSFSNSLWSPASSVSPSDENPQNSYHQFNNILHLKHQHQQQQQQHQQYQYPKTICRHCKSHNMPECLYTSHSMYDETGEIFCPVLKKCHCANCIRVINSTERHDDDSDDDNNIRYILNDNEFNHLYGIIPRQNSYRINNNNNF</sequence>
<evidence type="ECO:0000313" key="10">
    <source>
        <dbReference type="EMBL" id="CAF1274724.1"/>
    </source>
</evidence>
<dbReference type="EMBL" id="CAJNOH010002629">
    <property type="protein sequence ID" value="CAF1303792.1"/>
    <property type="molecule type" value="Genomic_DNA"/>
</dbReference>
<evidence type="ECO:0000313" key="19">
    <source>
        <dbReference type="Proteomes" id="UP000663870"/>
    </source>
</evidence>
<evidence type="ECO:0000313" key="17">
    <source>
        <dbReference type="EMBL" id="CAF4125145.1"/>
    </source>
</evidence>
<name>A0A819WKL6_9BILA</name>
<dbReference type="EMBL" id="CAJOAX010013113">
    <property type="protein sequence ID" value="CAF4125145.1"/>
    <property type="molecule type" value="Genomic_DNA"/>
</dbReference>
<dbReference type="Proteomes" id="UP000663882">
    <property type="component" value="Unassembled WGS sequence"/>
</dbReference>
<dbReference type="InterPro" id="IPR038129">
    <property type="entry name" value="Nanos_sf"/>
</dbReference>
<evidence type="ECO:0000256" key="3">
    <source>
        <dbReference type="ARBA" id="ARBA00022723"/>
    </source>
</evidence>
<evidence type="ECO:0000313" key="11">
    <source>
        <dbReference type="EMBL" id="CAF1303792.1"/>
    </source>
</evidence>
<keyword evidence="3" id="KW-0479">Metal-binding</keyword>
<feature type="domain" description="Nanos-type" evidence="9">
    <location>
        <begin position="126"/>
        <end position="178"/>
    </location>
</feature>
<organism evidence="17 18">
    <name type="scientific">Rotaria sordida</name>
    <dbReference type="NCBI Taxonomy" id="392033"/>
    <lineage>
        <taxon>Eukaryota</taxon>
        <taxon>Metazoa</taxon>
        <taxon>Spiralia</taxon>
        <taxon>Gnathifera</taxon>
        <taxon>Rotifera</taxon>
        <taxon>Eurotatoria</taxon>
        <taxon>Bdelloidea</taxon>
        <taxon>Philodinida</taxon>
        <taxon>Philodinidae</taxon>
        <taxon>Rotaria</taxon>
    </lineage>
</organism>
<dbReference type="GO" id="GO:0005737">
    <property type="term" value="C:cytoplasm"/>
    <property type="evidence" value="ECO:0007669"/>
    <property type="project" value="UniProtKB-SubCell"/>
</dbReference>
<dbReference type="Proteomes" id="UP000663889">
    <property type="component" value="Unassembled WGS sequence"/>
</dbReference>
<proteinExistence type="inferred from homology"/>
<dbReference type="EMBL" id="CAJOBE010001196">
    <property type="protein sequence ID" value="CAF3723302.1"/>
    <property type="molecule type" value="Genomic_DNA"/>
</dbReference>
<comment type="similarity">
    <text evidence="8">Belongs to the nanos family.</text>
</comment>
<keyword evidence="5" id="KW-0862">Zinc</keyword>
<dbReference type="Gene3D" id="4.10.60.30">
    <property type="entry name" value="Nanos, RNA-binding domain"/>
    <property type="match status" value="1"/>
</dbReference>
<evidence type="ECO:0000256" key="8">
    <source>
        <dbReference type="PROSITE-ProRule" id="PRU00855"/>
    </source>
</evidence>
<evidence type="ECO:0000256" key="2">
    <source>
        <dbReference type="ARBA" id="ARBA00022490"/>
    </source>
</evidence>
<dbReference type="GO" id="GO:0008270">
    <property type="term" value="F:zinc ion binding"/>
    <property type="evidence" value="ECO:0007669"/>
    <property type="project" value="UniProtKB-KW"/>
</dbReference>
<dbReference type="Proteomes" id="UP000663864">
    <property type="component" value="Unassembled WGS sequence"/>
</dbReference>
<dbReference type="PROSITE" id="PS51522">
    <property type="entry name" value="ZF_NANOS"/>
    <property type="match status" value="1"/>
</dbReference>